<dbReference type="GO" id="GO:0008360">
    <property type="term" value="P:regulation of cell shape"/>
    <property type="evidence" value="ECO:0007669"/>
    <property type="project" value="UniProtKB-KW"/>
</dbReference>
<evidence type="ECO:0000313" key="18">
    <source>
        <dbReference type="Proteomes" id="UP000005435"/>
    </source>
</evidence>
<dbReference type="GO" id="GO:0071555">
    <property type="term" value="P:cell wall organization"/>
    <property type="evidence" value="ECO:0007669"/>
    <property type="project" value="UniProtKB-KW"/>
</dbReference>
<dbReference type="GO" id="GO:0006508">
    <property type="term" value="P:proteolysis"/>
    <property type="evidence" value="ECO:0007669"/>
    <property type="project" value="UniProtKB-KW"/>
</dbReference>
<keyword evidence="6" id="KW-0645">Protease</keyword>
<keyword evidence="11" id="KW-0961">Cell wall biogenesis/degradation</keyword>
<evidence type="ECO:0000256" key="15">
    <source>
        <dbReference type="RuleBase" id="RU004016"/>
    </source>
</evidence>
<feature type="active site" evidence="13">
    <location>
        <position position="121"/>
    </location>
</feature>
<dbReference type="AlphaFoldDB" id="G8LXM3"/>
<evidence type="ECO:0000256" key="5">
    <source>
        <dbReference type="ARBA" id="ARBA00022645"/>
    </source>
</evidence>
<dbReference type="InterPro" id="IPR012907">
    <property type="entry name" value="Peptidase_S11_C"/>
</dbReference>
<dbReference type="SMART" id="SM00936">
    <property type="entry name" value="PBP5_C"/>
    <property type="match status" value="1"/>
</dbReference>
<keyword evidence="8" id="KW-0378">Hydrolase</keyword>
<reference evidence="18" key="1">
    <citation type="submission" date="2011-12" db="EMBL/GenBank/DDBJ databases">
        <title>Complete sequence of Clostridium clariflavum DSM 19732.</title>
        <authorList>
            <consortium name="US DOE Joint Genome Institute"/>
            <person name="Lucas S."/>
            <person name="Han J."/>
            <person name="Lapidus A."/>
            <person name="Cheng J.-F."/>
            <person name="Goodwin L."/>
            <person name="Pitluck S."/>
            <person name="Peters L."/>
            <person name="Teshima H."/>
            <person name="Detter J.C."/>
            <person name="Han C."/>
            <person name="Tapia R."/>
            <person name="Land M."/>
            <person name="Hauser L."/>
            <person name="Kyrpides N."/>
            <person name="Ivanova N."/>
            <person name="Pagani I."/>
            <person name="Kitzmiller T."/>
            <person name="Lynd L."/>
            <person name="Izquierdo J."/>
            <person name="Woyke T."/>
        </authorList>
    </citation>
    <scope>NUCLEOTIDE SEQUENCE [LARGE SCALE GENOMIC DNA]</scope>
    <source>
        <strain evidence="18">DSM 19732 / NBRC 101661 / EBR45</strain>
    </source>
</reference>
<dbReference type="PRINTS" id="PR00725">
    <property type="entry name" value="DADACBPTASE1"/>
</dbReference>
<feature type="active site" description="Acyl-ester intermediate" evidence="13">
    <location>
        <position position="64"/>
    </location>
</feature>
<dbReference type="MEROPS" id="S11.005"/>
<dbReference type="Pfam" id="PF00768">
    <property type="entry name" value="Peptidase_S11"/>
    <property type="match status" value="1"/>
</dbReference>
<evidence type="ECO:0000256" key="2">
    <source>
        <dbReference type="ARBA" id="ARBA00004752"/>
    </source>
</evidence>
<keyword evidence="7" id="KW-0732">Signal</keyword>
<gene>
    <name evidence="17" type="ordered locus">Clocl_1057</name>
</gene>
<dbReference type="PANTHER" id="PTHR21581:SF6">
    <property type="entry name" value="TRAFFICKING PROTEIN PARTICLE COMPLEX SUBUNIT 12"/>
    <property type="match status" value="1"/>
</dbReference>
<dbReference type="KEGG" id="ccl:Clocl_1057"/>
<dbReference type="InterPro" id="IPR037167">
    <property type="entry name" value="Peptidase_S11_C_sf"/>
</dbReference>
<dbReference type="RefSeq" id="WP_014254352.1">
    <property type="nucleotide sequence ID" value="NC_016627.1"/>
</dbReference>
<keyword evidence="5 17" id="KW-0121">Carboxypeptidase</keyword>
<feature type="domain" description="Peptidase S11 D-Ala-D-Ala carboxypeptidase A C-terminal" evidence="16">
    <location>
        <begin position="273"/>
        <end position="364"/>
    </location>
</feature>
<evidence type="ECO:0000259" key="16">
    <source>
        <dbReference type="SMART" id="SM00936"/>
    </source>
</evidence>
<evidence type="ECO:0000256" key="10">
    <source>
        <dbReference type="ARBA" id="ARBA00022984"/>
    </source>
</evidence>
<evidence type="ECO:0000256" key="1">
    <source>
        <dbReference type="ARBA" id="ARBA00003217"/>
    </source>
</evidence>
<dbReference type="SUPFAM" id="SSF56601">
    <property type="entry name" value="beta-lactamase/transpeptidase-like"/>
    <property type="match status" value="1"/>
</dbReference>
<evidence type="ECO:0000256" key="12">
    <source>
        <dbReference type="ARBA" id="ARBA00034000"/>
    </source>
</evidence>
<dbReference type="PANTHER" id="PTHR21581">
    <property type="entry name" value="D-ALANYL-D-ALANINE CARBOXYPEPTIDASE"/>
    <property type="match status" value="1"/>
</dbReference>
<dbReference type="EMBL" id="CP003065">
    <property type="protein sequence ID" value="AEV67734.1"/>
    <property type="molecule type" value="Genomic_DNA"/>
</dbReference>
<keyword evidence="18" id="KW-1185">Reference proteome</keyword>
<evidence type="ECO:0000256" key="7">
    <source>
        <dbReference type="ARBA" id="ARBA00022729"/>
    </source>
</evidence>
<proteinExistence type="inferred from homology"/>
<dbReference type="eggNOG" id="COG1686">
    <property type="taxonomic scope" value="Bacteria"/>
</dbReference>
<feature type="active site" description="Acyl-ester intermediate" evidence="13">
    <location>
        <position position="61"/>
    </location>
</feature>
<evidence type="ECO:0000256" key="3">
    <source>
        <dbReference type="ARBA" id="ARBA00007164"/>
    </source>
</evidence>
<evidence type="ECO:0000313" key="17">
    <source>
        <dbReference type="EMBL" id="AEV67734.1"/>
    </source>
</evidence>
<organism evidence="17 18">
    <name type="scientific">Acetivibrio clariflavus (strain DSM 19732 / NBRC 101661 / EBR45)</name>
    <name type="common">Clostridium clariflavum</name>
    <dbReference type="NCBI Taxonomy" id="720554"/>
    <lineage>
        <taxon>Bacteria</taxon>
        <taxon>Bacillati</taxon>
        <taxon>Bacillota</taxon>
        <taxon>Clostridia</taxon>
        <taxon>Eubacteriales</taxon>
        <taxon>Oscillospiraceae</taxon>
        <taxon>Acetivibrio</taxon>
    </lineage>
</organism>
<evidence type="ECO:0000256" key="11">
    <source>
        <dbReference type="ARBA" id="ARBA00023316"/>
    </source>
</evidence>
<dbReference type="Gene3D" id="2.60.410.10">
    <property type="entry name" value="D-Ala-D-Ala carboxypeptidase, C-terminal domain"/>
    <property type="match status" value="1"/>
</dbReference>
<evidence type="ECO:0000256" key="8">
    <source>
        <dbReference type="ARBA" id="ARBA00022801"/>
    </source>
</evidence>
<dbReference type="GO" id="GO:0009002">
    <property type="term" value="F:serine-type D-Ala-D-Ala carboxypeptidase activity"/>
    <property type="evidence" value="ECO:0007669"/>
    <property type="project" value="UniProtKB-EC"/>
</dbReference>
<dbReference type="Gene3D" id="3.40.710.10">
    <property type="entry name" value="DD-peptidase/beta-lactamase superfamily"/>
    <property type="match status" value="1"/>
</dbReference>
<comment type="pathway">
    <text evidence="2">Cell wall biogenesis; peptidoglycan biosynthesis.</text>
</comment>
<evidence type="ECO:0000256" key="14">
    <source>
        <dbReference type="PIRSR" id="PIRSR618044-2"/>
    </source>
</evidence>
<dbReference type="InterPro" id="IPR018044">
    <property type="entry name" value="Peptidase_S11"/>
</dbReference>
<keyword evidence="9" id="KW-0133">Cell shape</keyword>
<dbReference type="HOGENOM" id="CLU_027070_8_1_9"/>
<dbReference type="InterPro" id="IPR012338">
    <property type="entry name" value="Beta-lactam/transpept-like"/>
</dbReference>
<feature type="binding site" evidence="14">
    <location>
        <position position="223"/>
    </location>
    <ligand>
        <name>substrate</name>
    </ligand>
</feature>
<dbReference type="Pfam" id="PF07943">
    <property type="entry name" value="PBP5_C"/>
    <property type="match status" value="1"/>
</dbReference>
<dbReference type="GO" id="GO:0009252">
    <property type="term" value="P:peptidoglycan biosynthetic process"/>
    <property type="evidence" value="ECO:0007669"/>
    <property type="project" value="UniProtKB-UniPathway"/>
</dbReference>
<accession>G8LXM3</accession>
<protein>
    <recommendedName>
        <fullName evidence="4">serine-type D-Ala-D-Ala carboxypeptidase</fullName>
        <ecNumber evidence="4">3.4.16.4</ecNumber>
    </recommendedName>
</protein>
<dbReference type="InterPro" id="IPR015956">
    <property type="entry name" value="Peniciliin-bd_prot_C_sf"/>
</dbReference>
<evidence type="ECO:0000256" key="9">
    <source>
        <dbReference type="ARBA" id="ARBA00022960"/>
    </source>
</evidence>
<dbReference type="UniPathway" id="UPA00219"/>
<dbReference type="InterPro" id="IPR001967">
    <property type="entry name" value="Peptidase_S11_N"/>
</dbReference>
<keyword evidence="10" id="KW-0573">Peptidoglycan synthesis</keyword>
<comment type="function">
    <text evidence="1">Removes C-terminal D-alanyl residues from sugar-peptide cell wall precursors.</text>
</comment>
<reference evidence="17 18" key="2">
    <citation type="journal article" date="2012" name="Stand. Genomic Sci.">
        <title>Complete Genome Sequence of Clostridium clariflavum DSM 19732.</title>
        <authorList>
            <person name="Izquierdo J.A."/>
            <person name="Goodwin L."/>
            <person name="Davenport K.W."/>
            <person name="Teshima H."/>
            <person name="Bruce D."/>
            <person name="Detter C."/>
            <person name="Tapia R."/>
            <person name="Han S."/>
            <person name="Land M."/>
            <person name="Hauser L."/>
            <person name="Jeffries C.D."/>
            <person name="Han J."/>
            <person name="Pitluck S."/>
            <person name="Nolan M."/>
            <person name="Chen A."/>
            <person name="Huntemann M."/>
            <person name="Mavromatis K."/>
            <person name="Mikhailova N."/>
            <person name="Liolios K."/>
            <person name="Woyke T."/>
            <person name="Lynd L.R."/>
        </authorList>
    </citation>
    <scope>NUCLEOTIDE SEQUENCE [LARGE SCALE GENOMIC DNA]</scope>
    <source>
        <strain evidence="18">DSM 19732 / NBRC 101661 / EBR45</strain>
    </source>
</reference>
<evidence type="ECO:0000256" key="6">
    <source>
        <dbReference type="ARBA" id="ARBA00022670"/>
    </source>
</evidence>
<evidence type="ECO:0000256" key="4">
    <source>
        <dbReference type="ARBA" id="ARBA00012448"/>
    </source>
</evidence>
<dbReference type="SUPFAM" id="SSF69189">
    <property type="entry name" value="Penicillin-binding protein associated domain"/>
    <property type="match status" value="1"/>
</dbReference>
<comment type="catalytic activity">
    <reaction evidence="12">
        <text>Preferential cleavage: (Ac)2-L-Lys-D-Ala-|-D-Ala. Also transpeptidation of peptidyl-alanyl moieties that are N-acyl substituents of D-alanine.</text>
        <dbReference type="EC" id="3.4.16.4"/>
    </reaction>
</comment>
<dbReference type="EC" id="3.4.16.4" evidence="4"/>
<comment type="similarity">
    <text evidence="3 15">Belongs to the peptidase S11 family.</text>
</comment>
<name>G8LXM3_ACECE</name>
<sequence length="384" mass="42273" precursor="true">MKSGKNRFISLLFLVVLFASMLPVNIYAQFESSASSAILVEASTSQVLYEKNSDVPMPPASITKIMTLLLGFEAISKGDANWDDLVNVSENAWRMEGSKMFLELGSKVPYREIIKGISIVSANDGCVALAEHLSGSEKAFVALMNQRAKELGMTNSTFKNCTGLPEEGHVLSAKDIATLSLYLVQNYPEILEIESTKEFTFNNIRQFNRNPLLGVYEGADGLKTGWTEEAGYCLVATAKQNDIRLIAVILNTKSENERKTAAQEMLTYGFKNFKLLEYKKAGEIVDSVEVNNGKKPSVQLKLDNDIKIIVPVTRVNDLQTVISKDSESIKAPVSADVSMGKFEVKLDGQTLASSSISTTESIDKAGFFKRLLNGILNIFKSFKK</sequence>
<evidence type="ECO:0000256" key="13">
    <source>
        <dbReference type="PIRSR" id="PIRSR618044-1"/>
    </source>
</evidence>
<dbReference type="Proteomes" id="UP000005435">
    <property type="component" value="Chromosome"/>
</dbReference>